<dbReference type="OrthoDB" id="346157at2"/>
<accession>A0A4V3JCW6</accession>
<evidence type="ECO:0000313" key="1">
    <source>
        <dbReference type="EMBL" id="TGK07689.1"/>
    </source>
</evidence>
<dbReference type="AlphaFoldDB" id="A0A4V3JCW6"/>
<reference evidence="1" key="1">
    <citation type="journal article" date="2019" name="PLoS Negl. Trop. Dis.">
        <title>Revisiting the worldwide diversity of Leptospira species in the environment.</title>
        <authorList>
            <person name="Vincent A.T."/>
            <person name="Schiettekatte O."/>
            <person name="Bourhy P."/>
            <person name="Veyrier F.J."/>
            <person name="Picardeau M."/>
        </authorList>
    </citation>
    <scope>NUCLEOTIDE SEQUENCE [LARGE SCALE GENOMIC DNA]</scope>
    <source>
        <strain evidence="1">SSS9</strain>
    </source>
</reference>
<comment type="caution">
    <text evidence="1">The sequence shown here is derived from an EMBL/GenBank/DDBJ whole genome shotgun (WGS) entry which is preliminary data.</text>
</comment>
<name>A0A4V3JCW6_9LEPT</name>
<dbReference type="Proteomes" id="UP000297453">
    <property type="component" value="Unassembled WGS sequence"/>
</dbReference>
<gene>
    <name evidence="1" type="ORF">EHO59_06200</name>
</gene>
<evidence type="ECO:0000313" key="2">
    <source>
        <dbReference type="Proteomes" id="UP000297453"/>
    </source>
</evidence>
<dbReference type="EMBL" id="RQEP01000005">
    <property type="protein sequence ID" value="TGK07689.1"/>
    <property type="molecule type" value="Genomic_DNA"/>
</dbReference>
<sequence>MIQLRISIFLIILLTDCYSYFDVTMPNEVKDPKFKVIEQISGKNIALIGFNSYQYYEDYFQIGQAPKNANIISRYSRSFFDNSRRYRVGIAVKDPTLIEKFGIGKGIADFPVKGLREDSLNFYLMQNYLSMESDYLLKTKQSSFYEVGYFYDQYGRFYDRDIDYYVVMKNYPVFQRSTIGGYFLQFGSYFIAFFTLNYSPIVDRQYSYISFSIYDKYLVLIDEYEVKKEYFVYHTFWDKGDAPCLLNSYPTSAFAREQPACVWESNLSVGKDFVLRSLIGEIGI</sequence>
<organism evidence="1 2">
    <name type="scientific">Leptospira semungkisensis</name>
    <dbReference type="NCBI Taxonomy" id="2484985"/>
    <lineage>
        <taxon>Bacteria</taxon>
        <taxon>Pseudomonadati</taxon>
        <taxon>Spirochaetota</taxon>
        <taxon>Spirochaetia</taxon>
        <taxon>Leptospirales</taxon>
        <taxon>Leptospiraceae</taxon>
        <taxon>Leptospira</taxon>
    </lineage>
</organism>
<dbReference type="RefSeq" id="WP_135585786.1">
    <property type="nucleotide sequence ID" value="NZ_RQEP01000005.1"/>
</dbReference>
<protein>
    <submittedName>
        <fullName evidence="1">Uncharacterized protein</fullName>
    </submittedName>
</protein>
<keyword evidence="2" id="KW-1185">Reference proteome</keyword>
<proteinExistence type="predicted"/>
<dbReference type="NCBIfam" id="NF047480">
    <property type="entry name" value="Lepto_Lp29"/>
    <property type="match status" value="1"/>
</dbReference>